<feature type="transmembrane region" description="Helical" evidence="10">
    <location>
        <begin position="218"/>
        <end position="239"/>
    </location>
</feature>
<dbReference type="GO" id="GO:0005886">
    <property type="term" value="C:plasma membrane"/>
    <property type="evidence" value="ECO:0007669"/>
    <property type="project" value="UniProtKB-SubCell"/>
</dbReference>
<protein>
    <recommendedName>
        <fullName evidence="8">Autoinducer 2 import system permease protein LsrD</fullName>
    </recommendedName>
</protein>
<comment type="caution">
    <text evidence="11">The sequence shown here is derived from an EMBL/GenBank/DDBJ whole genome shotgun (WGS) entry which is preliminary data.</text>
</comment>
<feature type="transmembrane region" description="Helical" evidence="10">
    <location>
        <begin position="47"/>
        <end position="68"/>
    </location>
</feature>
<dbReference type="Pfam" id="PF02653">
    <property type="entry name" value="BPD_transp_2"/>
    <property type="match status" value="1"/>
</dbReference>
<dbReference type="OrthoDB" id="9808136at2"/>
<feature type="transmembrane region" description="Helical" evidence="10">
    <location>
        <begin position="245"/>
        <end position="264"/>
    </location>
</feature>
<dbReference type="InterPro" id="IPR001851">
    <property type="entry name" value="ABC_transp_permease"/>
</dbReference>
<evidence type="ECO:0000256" key="6">
    <source>
        <dbReference type="ARBA" id="ARBA00022989"/>
    </source>
</evidence>
<dbReference type="PANTHER" id="PTHR32196">
    <property type="entry name" value="ABC TRANSPORTER PERMEASE PROTEIN YPHD-RELATED-RELATED"/>
    <property type="match status" value="1"/>
</dbReference>
<keyword evidence="7 10" id="KW-0472">Membrane</keyword>
<feature type="transmembrane region" description="Helical" evidence="10">
    <location>
        <begin position="21"/>
        <end position="41"/>
    </location>
</feature>
<keyword evidence="5 10" id="KW-0812">Transmembrane</keyword>
<evidence type="ECO:0000256" key="9">
    <source>
        <dbReference type="SAM" id="MobiDB-lite"/>
    </source>
</evidence>
<dbReference type="EMBL" id="SOHK01000017">
    <property type="protein sequence ID" value="TFD64243.1"/>
    <property type="molecule type" value="Genomic_DNA"/>
</dbReference>
<keyword evidence="2" id="KW-0813">Transport</keyword>
<gene>
    <name evidence="11" type="ORF">E3T47_12190</name>
</gene>
<keyword evidence="12" id="KW-1185">Reference proteome</keyword>
<evidence type="ECO:0000256" key="8">
    <source>
        <dbReference type="ARBA" id="ARBA00039381"/>
    </source>
</evidence>
<feature type="transmembrane region" description="Helical" evidence="10">
    <location>
        <begin position="161"/>
        <end position="186"/>
    </location>
</feature>
<keyword evidence="4" id="KW-0997">Cell inner membrane</keyword>
<evidence type="ECO:0000256" key="1">
    <source>
        <dbReference type="ARBA" id="ARBA00004651"/>
    </source>
</evidence>
<dbReference type="AlphaFoldDB" id="A0A4R9ALD1"/>
<feature type="transmembrane region" description="Helical" evidence="10">
    <location>
        <begin position="271"/>
        <end position="290"/>
    </location>
</feature>
<feature type="transmembrane region" description="Helical" evidence="10">
    <location>
        <begin position="128"/>
        <end position="149"/>
    </location>
</feature>
<evidence type="ECO:0000313" key="11">
    <source>
        <dbReference type="EMBL" id="TFD64243.1"/>
    </source>
</evidence>
<comment type="subcellular location">
    <subcellularLocation>
        <location evidence="1">Cell membrane</location>
        <topology evidence="1">Multi-pass membrane protein</topology>
    </subcellularLocation>
</comment>
<feature type="transmembrane region" description="Helical" evidence="10">
    <location>
        <begin position="296"/>
        <end position="315"/>
    </location>
</feature>
<evidence type="ECO:0000256" key="5">
    <source>
        <dbReference type="ARBA" id="ARBA00022692"/>
    </source>
</evidence>
<keyword evidence="6 10" id="KW-1133">Transmembrane helix</keyword>
<evidence type="ECO:0000256" key="10">
    <source>
        <dbReference type="SAM" id="Phobius"/>
    </source>
</evidence>
<proteinExistence type="predicted"/>
<dbReference type="Proteomes" id="UP000298154">
    <property type="component" value="Unassembled WGS sequence"/>
</dbReference>
<feature type="transmembrane region" description="Helical" evidence="10">
    <location>
        <begin position="99"/>
        <end position="121"/>
    </location>
</feature>
<accession>A0A4R9ALD1</accession>
<evidence type="ECO:0000256" key="7">
    <source>
        <dbReference type="ARBA" id="ARBA00023136"/>
    </source>
</evidence>
<dbReference type="GO" id="GO:0022857">
    <property type="term" value="F:transmembrane transporter activity"/>
    <property type="evidence" value="ECO:0007669"/>
    <property type="project" value="InterPro"/>
</dbReference>
<evidence type="ECO:0000256" key="3">
    <source>
        <dbReference type="ARBA" id="ARBA00022475"/>
    </source>
</evidence>
<dbReference type="RefSeq" id="WP_134556330.1">
    <property type="nucleotide sequence ID" value="NZ_SOHK01000017.1"/>
</dbReference>
<organism evidence="11 12">
    <name type="scientific">Cryobacterium ruanii</name>
    <dbReference type="NCBI Taxonomy" id="1259197"/>
    <lineage>
        <taxon>Bacteria</taxon>
        <taxon>Bacillati</taxon>
        <taxon>Actinomycetota</taxon>
        <taxon>Actinomycetes</taxon>
        <taxon>Micrococcales</taxon>
        <taxon>Microbacteriaceae</taxon>
        <taxon>Cryobacterium</taxon>
    </lineage>
</organism>
<name>A0A4R9ALD1_9MICO</name>
<evidence type="ECO:0000313" key="12">
    <source>
        <dbReference type="Proteomes" id="UP000298154"/>
    </source>
</evidence>
<dbReference type="CDD" id="cd06579">
    <property type="entry name" value="TM_PBP1_transp_AraH_like"/>
    <property type="match status" value="1"/>
</dbReference>
<sequence length="350" mass="35547">MNLQESTGLHRRLAPRAKAPYIAAAVFFVLYGLLIVVSPVAGSAFLINNFVVLMSPLAIAAVGTTLILVLGGFDLSVAGTISLANVVAATAMQRSPENIWLIALGVIAMGALIGMINGLLVSILNLPSLGVTLATNIVLAGIALVIMPAPGGRVPVEFTSVLTGMLGSVPFAAIVLLGLGAFWVALMKTRTGMSIAAIGGDATAAKLSGIPVRRVSTVAYVIAGMLYSVAGLYLCGLTATGSPAAGSSFLLTAFTAAALGLVSFKGGRGSGVAAIFGAGTILVIPKFLFALGIADFWVGACQGLIVLIALTIPSIGRLTRHAARKDAGRNTRGSQLAASTEGLEKQKLHI</sequence>
<evidence type="ECO:0000256" key="4">
    <source>
        <dbReference type="ARBA" id="ARBA00022519"/>
    </source>
</evidence>
<keyword evidence="3" id="KW-1003">Cell membrane</keyword>
<dbReference type="PANTHER" id="PTHR32196:SF71">
    <property type="entry name" value="AUTOINDUCER 2 IMPORT SYSTEM PERMEASE PROTEIN LSRD"/>
    <property type="match status" value="1"/>
</dbReference>
<reference evidence="11 12" key="1">
    <citation type="submission" date="2019-03" db="EMBL/GenBank/DDBJ databases">
        <title>Genomics of glacier-inhabiting Cryobacterium strains.</title>
        <authorList>
            <person name="Liu Q."/>
            <person name="Xin Y.-H."/>
        </authorList>
    </citation>
    <scope>NUCLEOTIDE SEQUENCE [LARGE SCALE GENOMIC DNA]</scope>
    <source>
        <strain evidence="11 12">Sr36</strain>
    </source>
</reference>
<evidence type="ECO:0000256" key="2">
    <source>
        <dbReference type="ARBA" id="ARBA00022448"/>
    </source>
</evidence>
<feature type="region of interest" description="Disordered" evidence="9">
    <location>
        <begin position="326"/>
        <end position="350"/>
    </location>
</feature>